<name>A0AB39PGL4_9ACTN</name>
<reference evidence="2" key="1">
    <citation type="submission" date="2024-07" db="EMBL/GenBank/DDBJ databases">
        <authorList>
            <person name="Yu S.T."/>
        </authorList>
    </citation>
    <scope>NUCLEOTIDE SEQUENCE</scope>
    <source>
        <strain evidence="2">R21</strain>
    </source>
</reference>
<organism evidence="2">
    <name type="scientific">Streptomyces sp. R21</name>
    <dbReference type="NCBI Taxonomy" id="3238627"/>
    <lineage>
        <taxon>Bacteria</taxon>
        <taxon>Bacillati</taxon>
        <taxon>Actinomycetota</taxon>
        <taxon>Actinomycetes</taxon>
        <taxon>Kitasatosporales</taxon>
        <taxon>Streptomycetaceae</taxon>
        <taxon>Streptomyces</taxon>
    </lineage>
</organism>
<sequence>MTAADGIAAGEAPRDLDMADLASGWELTCAVLLPWTGAAPPRDGSRVAAEPSRTGAE</sequence>
<feature type="region of interest" description="Disordered" evidence="1">
    <location>
        <begin position="37"/>
        <end position="57"/>
    </location>
</feature>
<gene>
    <name evidence="2" type="ORF">AB5J56_31600</name>
</gene>
<evidence type="ECO:0000256" key="1">
    <source>
        <dbReference type="SAM" id="MobiDB-lite"/>
    </source>
</evidence>
<dbReference type="EMBL" id="CP163435">
    <property type="protein sequence ID" value="XDQ28953.1"/>
    <property type="molecule type" value="Genomic_DNA"/>
</dbReference>
<protein>
    <submittedName>
        <fullName evidence="2">Uncharacterized protein</fullName>
    </submittedName>
</protein>
<dbReference type="RefSeq" id="WP_369237484.1">
    <property type="nucleotide sequence ID" value="NZ_CP163435.1"/>
</dbReference>
<proteinExistence type="predicted"/>
<accession>A0AB39PGL4</accession>
<evidence type="ECO:0000313" key="2">
    <source>
        <dbReference type="EMBL" id="XDQ28953.1"/>
    </source>
</evidence>
<dbReference type="AlphaFoldDB" id="A0AB39PGL4"/>